<evidence type="ECO:0000313" key="7">
    <source>
        <dbReference type="Proteomes" id="UP000324897"/>
    </source>
</evidence>
<dbReference type="GO" id="GO:0008270">
    <property type="term" value="F:zinc ion binding"/>
    <property type="evidence" value="ECO:0007669"/>
    <property type="project" value="UniProtKB-KW"/>
</dbReference>
<evidence type="ECO:0000259" key="5">
    <source>
        <dbReference type="PROSITE" id="PS50808"/>
    </source>
</evidence>
<dbReference type="OrthoDB" id="2442898at2759"/>
<dbReference type="Proteomes" id="UP000324897">
    <property type="component" value="Unassembled WGS sequence"/>
</dbReference>
<reference evidence="6 7" key="1">
    <citation type="journal article" date="2019" name="Sci. Rep.">
        <title>A high-quality genome of Eragrostis curvula grass provides insights into Poaceae evolution and supports new strategies to enhance forage quality.</title>
        <authorList>
            <person name="Carballo J."/>
            <person name="Santos B.A.C.M."/>
            <person name="Zappacosta D."/>
            <person name="Garbus I."/>
            <person name="Selva J.P."/>
            <person name="Gallo C.A."/>
            <person name="Diaz A."/>
            <person name="Albertini E."/>
            <person name="Caccamo M."/>
            <person name="Echenique V."/>
        </authorList>
    </citation>
    <scope>NUCLEOTIDE SEQUENCE [LARGE SCALE GENOMIC DNA]</scope>
    <source>
        <strain evidence="7">cv. Victoria</strain>
        <tissue evidence="6">Leaf</tissue>
    </source>
</reference>
<evidence type="ECO:0000313" key="6">
    <source>
        <dbReference type="EMBL" id="TVU42712.1"/>
    </source>
</evidence>
<feature type="non-terminal residue" evidence="6">
    <location>
        <position position="1"/>
    </location>
</feature>
<keyword evidence="1" id="KW-0479">Metal-binding</keyword>
<dbReference type="Gramene" id="TVU42712">
    <property type="protein sequence ID" value="TVU42712"/>
    <property type="gene ID" value="EJB05_09133"/>
</dbReference>
<gene>
    <name evidence="6" type="ORF">EJB05_09133</name>
</gene>
<evidence type="ECO:0000256" key="4">
    <source>
        <dbReference type="PROSITE-ProRule" id="PRU00027"/>
    </source>
</evidence>
<feature type="domain" description="BED-type" evidence="5">
    <location>
        <begin position="10"/>
        <end position="72"/>
    </location>
</feature>
<dbReference type="PANTHER" id="PTHR46951:SF3">
    <property type="entry name" value="OS01G0547200 PROTEIN"/>
    <property type="match status" value="1"/>
</dbReference>
<organism evidence="6 7">
    <name type="scientific">Eragrostis curvula</name>
    <name type="common">weeping love grass</name>
    <dbReference type="NCBI Taxonomy" id="38414"/>
    <lineage>
        <taxon>Eukaryota</taxon>
        <taxon>Viridiplantae</taxon>
        <taxon>Streptophyta</taxon>
        <taxon>Embryophyta</taxon>
        <taxon>Tracheophyta</taxon>
        <taxon>Spermatophyta</taxon>
        <taxon>Magnoliopsida</taxon>
        <taxon>Liliopsida</taxon>
        <taxon>Poales</taxon>
        <taxon>Poaceae</taxon>
        <taxon>PACMAD clade</taxon>
        <taxon>Chloridoideae</taxon>
        <taxon>Eragrostideae</taxon>
        <taxon>Eragrostidinae</taxon>
        <taxon>Eragrostis</taxon>
    </lineage>
</organism>
<evidence type="ECO:0000256" key="3">
    <source>
        <dbReference type="ARBA" id="ARBA00022833"/>
    </source>
</evidence>
<dbReference type="GO" id="GO:0003677">
    <property type="term" value="F:DNA binding"/>
    <property type="evidence" value="ECO:0007669"/>
    <property type="project" value="InterPro"/>
</dbReference>
<dbReference type="PROSITE" id="PS50808">
    <property type="entry name" value="ZF_BED"/>
    <property type="match status" value="1"/>
</dbReference>
<keyword evidence="7" id="KW-1185">Reference proteome</keyword>
<dbReference type="PANTHER" id="PTHR46951">
    <property type="entry name" value="BED-TYPE DOMAIN-CONTAINING PROTEIN"/>
    <property type="match status" value="1"/>
</dbReference>
<comment type="caution">
    <text evidence="6">The sequence shown here is derived from an EMBL/GenBank/DDBJ whole genome shotgun (WGS) entry which is preliminary data.</text>
</comment>
<dbReference type="AlphaFoldDB" id="A0A5J9W1U8"/>
<evidence type="ECO:0000256" key="1">
    <source>
        <dbReference type="ARBA" id="ARBA00022723"/>
    </source>
</evidence>
<name>A0A5J9W1U8_9POAL</name>
<protein>
    <recommendedName>
        <fullName evidence="5">BED-type domain-containing protein</fullName>
    </recommendedName>
</protein>
<keyword evidence="2 4" id="KW-0863">Zinc-finger</keyword>
<accession>A0A5J9W1U8</accession>
<dbReference type="InterPro" id="IPR003656">
    <property type="entry name" value="Znf_BED"/>
</dbReference>
<dbReference type="EMBL" id="RWGY01000005">
    <property type="protein sequence ID" value="TVU42712.1"/>
    <property type="molecule type" value="Genomic_DNA"/>
</dbReference>
<proteinExistence type="predicted"/>
<sequence>MESTGTMGDHEKNGVWEHGENSVPRFVCKYCKLERKDGGATRLKEHLAGRGSNVLHCTFVPKDVCEYFRREIDRTKQKTKQ</sequence>
<evidence type="ECO:0000256" key="2">
    <source>
        <dbReference type="ARBA" id="ARBA00022771"/>
    </source>
</evidence>
<keyword evidence="3" id="KW-0862">Zinc</keyword>